<dbReference type="GO" id="GO:0008855">
    <property type="term" value="F:exodeoxyribonuclease VII activity"/>
    <property type="evidence" value="ECO:0007669"/>
    <property type="project" value="UniProtKB-UniRule"/>
</dbReference>
<comment type="catalytic activity">
    <reaction evidence="6">
        <text>Exonucleolytic cleavage in either 5'- to 3'- or 3'- to 5'-direction to yield nucleoside 5'-phosphates.</text>
        <dbReference type="EC" id="3.1.11.6"/>
    </reaction>
</comment>
<protein>
    <recommendedName>
        <fullName evidence="6">Exodeoxyribonuclease 7 small subunit</fullName>
        <ecNumber evidence="6">3.1.11.6</ecNumber>
    </recommendedName>
    <alternativeName>
        <fullName evidence="6">Exodeoxyribonuclease VII small subunit</fullName>
        <shortName evidence="6">Exonuclease VII small subunit</shortName>
    </alternativeName>
</protein>
<dbReference type="GO" id="GO:0009318">
    <property type="term" value="C:exodeoxyribonuclease VII complex"/>
    <property type="evidence" value="ECO:0007669"/>
    <property type="project" value="UniProtKB-UniRule"/>
</dbReference>
<evidence type="ECO:0000313" key="8">
    <source>
        <dbReference type="Proteomes" id="UP000503088"/>
    </source>
</evidence>
<dbReference type="PIRSF" id="PIRSF006488">
    <property type="entry name" value="Exonuc_VII_S"/>
    <property type="match status" value="1"/>
</dbReference>
<evidence type="ECO:0000256" key="1">
    <source>
        <dbReference type="ARBA" id="ARBA00009998"/>
    </source>
</evidence>
<dbReference type="GO" id="GO:0005829">
    <property type="term" value="C:cytosol"/>
    <property type="evidence" value="ECO:0007669"/>
    <property type="project" value="TreeGrafter"/>
</dbReference>
<keyword evidence="3 6" id="KW-0540">Nuclease</keyword>
<dbReference type="Pfam" id="PF02609">
    <property type="entry name" value="Exonuc_VII_S"/>
    <property type="match status" value="1"/>
</dbReference>
<keyword evidence="5 6" id="KW-0269">Exonuclease</keyword>
<dbReference type="KEGG" id="kpul:GXN76_06875"/>
<dbReference type="Proteomes" id="UP000503088">
    <property type="component" value="Chromosome"/>
</dbReference>
<dbReference type="PANTHER" id="PTHR34137">
    <property type="entry name" value="EXODEOXYRIBONUCLEASE 7 SMALL SUBUNIT"/>
    <property type="match status" value="1"/>
</dbReference>
<comment type="function">
    <text evidence="6">Bidirectionally degrades single-stranded DNA into large acid-insoluble oligonucleotides, which are then degraded further into small acid-soluble oligonucleotides.</text>
</comment>
<reference evidence="7 8" key="1">
    <citation type="submission" date="2020-01" db="EMBL/GenBank/DDBJ databases">
        <authorList>
            <person name="Gulvik C.A."/>
            <person name="Batra D.G."/>
        </authorList>
    </citation>
    <scope>NUCLEOTIDE SEQUENCE [LARGE SCALE GENOMIC DNA]</scope>
    <source>
        <strain evidence="7 8">W9323</strain>
    </source>
</reference>
<evidence type="ECO:0000256" key="4">
    <source>
        <dbReference type="ARBA" id="ARBA00022801"/>
    </source>
</evidence>
<sequence length="85" mass="9893">MSRNETEQWESLPFEEAMEKLEGVVEQLESGDVPLEKAIQLFEQGMKLSRICGAKLERLEQQVEILVQENGDWVKKPFQTEEEPE</sequence>
<dbReference type="Gene3D" id="1.10.287.1040">
    <property type="entry name" value="Exonuclease VII, small subunit"/>
    <property type="match status" value="1"/>
</dbReference>
<proteinExistence type="inferred from homology"/>
<comment type="subcellular location">
    <subcellularLocation>
        <location evidence="6">Cytoplasm</location>
    </subcellularLocation>
</comment>
<comment type="subunit">
    <text evidence="6">Heterooligomer composed of large and small subunits.</text>
</comment>
<accession>A0A7D3Y4E6</accession>
<comment type="similarity">
    <text evidence="1 6">Belongs to the XseB family.</text>
</comment>
<name>A0A7D3Y4E6_9BACL</name>
<dbReference type="HAMAP" id="MF_00337">
    <property type="entry name" value="Exonuc_7_S"/>
    <property type="match status" value="1"/>
</dbReference>
<dbReference type="AlphaFoldDB" id="A0A7D3Y4E6"/>
<evidence type="ECO:0000256" key="5">
    <source>
        <dbReference type="ARBA" id="ARBA00022839"/>
    </source>
</evidence>
<evidence type="ECO:0000313" key="7">
    <source>
        <dbReference type="EMBL" id="QKG84225.1"/>
    </source>
</evidence>
<dbReference type="RefSeq" id="WP_173221720.1">
    <property type="nucleotide sequence ID" value="NZ_CP048104.1"/>
</dbReference>
<dbReference type="NCBIfam" id="TIGR01280">
    <property type="entry name" value="xseB"/>
    <property type="match status" value="1"/>
</dbReference>
<dbReference type="InterPro" id="IPR037004">
    <property type="entry name" value="Exonuc_VII_ssu_sf"/>
</dbReference>
<dbReference type="EMBL" id="CP048104">
    <property type="protein sequence ID" value="QKG84225.1"/>
    <property type="molecule type" value="Genomic_DNA"/>
</dbReference>
<keyword evidence="8" id="KW-1185">Reference proteome</keyword>
<keyword evidence="2 6" id="KW-0963">Cytoplasm</keyword>
<dbReference type="InterPro" id="IPR003761">
    <property type="entry name" value="Exonuc_VII_S"/>
</dbReference>
<dbReference type="SUPFAM" id="SSF116842">
    <property type="entry name" value="XseB-like"/>
    <property type="match status" value="1"/>
</dbReference>
<keyword evidence="4 6" id="KW-0378">Hydrolase</keyword>
<organism evidence="7 8">
    <name type="scientific">Kroppenstedtia pulmonis</name>
    <dbReference type="NCBI Taxonomy" id="1380685"/>
    <lineage>
        <taxon>Bacteria</taxon>
        <taxon>Bacillati</taxon>
        <taxon>Bacillota</taxon>
        <taxon>Bacilli</taxon>
        <taxon>Bacillales</taxon>
        <taxon>Thermoactinomycetaceae</taxon>
        <taxon>Kroppenstedtia</taxon>
    </lineage>
</organism>
<evidence type="ECO:0000256" key="6">
    <source>
        <dbReference type="HAMAP-Rule" id="MF_00337"/>
    </source>
</evidence>
<dbReference type="EC" id="3.1.11.6" evidence="6"/>
<evidence type="ECO:0000256" key="3">
    <source>
        <dbReference type="ARBA" id="ARBA00022722"/>
    </source>
</evidence>
<dbReference type="GO" id="GO:0006308">
    <property type="term" value="P:DNA catabolic process"/>
    <property type="evidence" value="ECO:0007669"/>
    <property type="project" value="UniProtKB-UniRule"/>
</dbReference>
<evidence type="ECO:0000256" key="2">
    <source>
        <dbReference type="ARBA" id="ARBA00022490"/>
    </source>
</evidence>
<dbReference type="PANTHER" id="PTHR34137:SF1">
    <property type="entry name" value="EXODEOXYRIBONUCLEASE 7 SMALL SUBUNIT"/>
    <property type="match status" value="1"/>
</dbReference>
<gene>
    <name evidence="6 7" type="primary">xseB</name>
    <name evidence="7" type="ORF">GXN76_06875</name>
</gene>